<reference evidence="2 3" key="1">
    <citation type="submission" date="2024-08" db="EMBL/GenBank/DDBJ databases">
        <title>Genome mining of Saccharopolyspora cebuensis PGLac3 from Nigerian medicinal plant.</title>
        <authorList>
            <person name="Ezeobiora C.E."/>
            <person name="Igbokwe N.H."/>
            <person name="Amin D.H."/>
            <person name="Mendie U.E."/>
        </authorList>
    </citation>
    <scope>NUCLEOTIDE SEQUENCE [LARGE SCALE GENOMIC DNA]</scope>
    <source>
        <strain evidence="2 3">PGLac3</strain>
    </source>
</reference>
<dbReference type="EMBL" id="JBGEHV010000014">
    <property type="protein sequence ID" value="MEY8039806.1"/>
    <property type="molecule type" value="Genomic_DNA"/>
</dbReference>
<evidence type="ECO:0000313" key="3">
    <source>
        <dbReference type="Proteomes" id="UP001564626"/>
    </source>
</evidence>
<keyword evidence="1" id="KW-0812">Transmembrane</keyword>
<sequence length="204" mass="22157">MTTPGPPQQYPPVVLDLGGRAAAQILVGGALAGGIGLLTLGSLMFGGTGGDTTGLVIGSTIGFVFLGIGLLCLLGWRRATRPRHLLFEPEGIRCSDPGGTSWAVHWEELAAVTISRTQERAVQLSDHLTRRTLVRLDLHPADPAFRQRHPEMDALLAAHPQRQVYRYGLGHAADWIPHIERGVRQYRPQLYQGVRDEGFTVGLS</sequence>
<gene>
    <name evidence="2" type="ORF">AB8O55_10400</name>
</gene>
<evidence type="ECO:0000313" key="2">
    <source>
        <dbReference type="EMBL" id="MEY8039806.1"/>
    </source>
</evidence>
<proteinExistence type="predicted"/>
<organism evidence="2 3">
    <name type="scientific">Saccharopolyspora cebuensis</name>
    <dbReference type="NCBI Taxonomy" id="418759"/>
    <lineage>
        <taxon>Bacteria</taxon>
        <taxon>Bacillati</taxon>
        <taxon>Actinomycetota</taxon>
        <taxon>Actinomycetes</taxon>
        <taxon>Pseudonocardiales</taxon>
        <taxon>Pseudonocardiaceae</taxon>
        <taxon>Saccharopolyspora</taxon>
    </lineage>
</organism>
<feature type="transmembrane region" description="Helical" evidence="1">
    <location>
        <begin position="55"/>
        <end position="76"/>
    </location>
</feature>
<dbReference type="Proteomes" id="UP001564626">
    <property type="component" value="Unassembled WGS sequence"/>
</dbReference>
<keyword evidence="1" id="KW-1133">Transmembrane helix</keyword>
<evidence type="ECO:0000256" key="1">
    <source>
        <dbReference type="SAM" id="Phobius"/>
    </source>
</evidence>
<comment type="caution">
    <text evidence="2">The sequence shown here is derived from an EMBL/GenBank/DDBJ whole genome shotgun (WGS) entry which is preliminary data.</text>
</comment>
<dbReference type="RefSeq" id="WP_345365016.1">
    <property type="nucleotide sequence ID" value="NZ_BAABII010000012.1"/>
</dbReference>
<keyword evidence="1" id="KW-0472">Membrane</keyword>
<name>A0ABV4CIZ0_9PSEU</name>
<accession>A0ABV4CIZ0</accession>
<keyword evidence="3" id="KW-1185">Reference proteome</keyword>
<feature type="transmembrane region" description="Helical" evidence="1">
    <location>
        <begin position="21"/>
        <end position="43"/>
    </location>
</feature>
<protein>
    <submittedName>
        <fullName evidence="2">Uncharacterized protein</fullName>
    </submittedName>
</protein>